<dbReference type="InParanoid" id="A0A024FU19"/>
<keyword evidence="2" id="KW-1185">Reference proteome</keyword>
<dbReference type="AlphaFoldDB" id="A0A024FU19"/>
<evidence type="ECO:0000313" key="1">
    <source>
        <dbReference type="EMBL" id="CCI10164.1"/>
    </source>
</evidence>
<proteinExistence type="predicted"/>
<protein>
    <submittedName>
        <fullName evidence="1">Uncharacterized protein</fullName>
    </submittedName>
</protein>
<accession>A0A024FU19</accession>
<sequence length="167" mass="19176">MVQVKVVSLSGRRSITRDWSVKDEYRATTPRQIRSAFCVSVKSLAALSTHYGEKSQTPVVINNTTLPLRILCWSLHEKACSDSVNVQDTRMSMVCHPSFAGRLLNQYLRNIISWTRDIGICATSIASVRTRLRWLESDYRLQQKNFVVRSRPQTCSRLHHRLGRQSV</sequence>
<name>A0A024FU19_9STRA</name>
<dbReference type="Proteomes" id="UP000053237">
    <property type="component" value="Unassembled WGS sequence"/>
</dbReference>
<gene>
    <name evidence="1" type="ORF">BN9_069230</name>
</gene>
<comment type="caution">
    <text evidence="1">The sequence shown here is derived from an EMBL/GenBank/DDBJ whole genome shotgun (WGS) entry which is preliminary data.</text>
</comment>
<dbReference type="EMBL" id="CAIX01000114">
    <property type="protein sequence ID" value="CCI10164.1"/>
    <property type="molecule type" value="Genomic_DNA"/>
</dbReference>
<reference evidence="1 2" key="1">
    <citation type="submission" date="2012-05" db="EMBL/GenBank/DDBJ databases">
        <title>Recombination and specialization in a pathogen metapopulation.</title>
        <authorList>
            <person name="Gardiner A."/>
            <person name="Kemen E."/>
            <person name="Schultz-Larsen T."/>
            <person name="MacLean D."/>
            <person name="Van Oosterhout C."/>
            <person name="Jones J.D.G."/>
        </authorList>
    </citation>
    <scope>NUCLEOTIDE SEQUENCE [LARGE SCALE GENOMIC DNA]</scope>
    <source>
        <strain evidence="1 2">Ac Nc2</strain>
    </source>
</reference>
<evidence type="ECO:0000313" key="2">
    <source>
        <dbReference type="Proteomes" id="UP000053237"/>
    </source>
</evidence>
<organism evidence="1 2">
    <name type="scientific">Albugo candida</name>
    <dbReference type="NCBI Taxonomy" id="65357"/>
    <lineage>
        <taxon>Eukaryota</taxon>
        <taxon>Sar</taxon>
        <taxon>Stramenopiles</taxon>
        <taxon>Oomycota</taxon>
        <taxon>Peronosporomycetes</taxon>
        <taxon>Albuginales</taxon>
        <taxon>Albuginaceae</taxon>
        <taxon>Albugo</taxon>
    </lineage>
</organism>